<feature type="domain" description="Zinc finger CHC2-type" evidence="4">
    <location>
        <begin position="31"/>
        <end position="84"/>
    </location>
</feature>
<dbReference type="SUPFAM" id="SSF57783">
    <property type="entry name" value="Zinc beta-ribbon"/>
    <property type="match status" value="1"/>
</dbReference>
<keyword evidence="6" id="KW-1185">Reference proteome</keyword>
<evidence type="ECO:0000313" key="6">
    <source>
        <dbReference type="Proteomes" id="UP000321907"/>
    </source>
</evidence>
<keyword evidence="3" id="KW-0862">Zinc</keyword>
<dbReference type="InterPro" id="IPR050219">
    <property type="entry name" value="DnaG_primase"/>
</dbReference>
<dbReference type="InterPro" id="IPR002694">
    <property type="entry name" value="Znf_CHC2"/>
</dbReference>
<evidence type="ECO:0000313" key="5">
    <source>
        <dbReference type="EMBL" id="TXF87585.1"/>
    </source>
</evidence>
<dbReference type="Gene3D" id="3.90.580.10">
    <property type="entry name" value="Zinc finger, CHC2-type domain"/>
    <property type="match status" value="1"/>
</dbReference>
<proteinExistence type="predicted"/>
<evidence type="ECO:0000256" key="2">
    <source>
        <dbReference type="ARBA" id="ARBA00022771"/>
    </source>
</evidence>
<keyword evidence="1" id="KW-0479">Metal-binding</keyword>
<protein>
    <recommendedName>
        <fullName evidence="4">Zinc finger CHC2-type domain-containing protein</fullName>
    </recommendedName>
</protein>
<dbReference type="SMART" id="SM00400">
    <property type="entry name" value="ZnF_CHCC"/>
    <property type="match status" value="1"/>
</dbReference>
<dbReference type="Pfam" id="PF01807">
    <property type="entry name" value="Zn_ribbon_DnaG"/>
    <property type="match status" value="1"/>
</dbReference>
<dbReference type="PANTHER" id="PTHR30313:SF2">
    <property type="entry name" value="DNA PRIMASE"/>
    <property type="match status" value="1"/>
</dbReference>
<dbReference type="GO" id="GO:0006269">
    <property type="term" value="P:DNA replication, synthesis of primer"/>
    <property type="evidence" value="ECO:0007669"/>
    <property type="project" value="TreeGrafter"/>
</dbReference>
<dbReference type="RefSeq" id="WP_147932261.1">
    <property type="nucleotide sequence ID" value="NZ_VOXD01000035.1"/>
</dbReference>
<keyword evidence="2" id="KW-0863">Zinc-finger</keyword>
<dbReference type="GO" id="GO:0005737">
    <property type="term" value="C:cytoplasm"/>
    <property type="evidence" value="ECO:0007669"/>
    <property type="project" value="TreeGrafter"/>
</dbReference>
<dbReference type="AlphaFoldDB" id="A0A5C7FSA8"/>
<accession>A0A5C7FSA8</accession>
<evidence type="ECO:0000259" key="4">
    <source>
        <dbReference type="SMART" id="SM00400"/>
    </source>
</evidence>
<evidence type="ECO:0000256" key="3">
    <source>
        <dbReference type="ARBA" id="ARBA00022833"/>
    </source>
</evidence>
<dbReference type="Proteomes" id="UP000321907">
    <property type="component" value="Unassembled WGS sequence"/>
</dbReference>
<organism evidence="5 6">
    <name type="scientific">Neolewinella aurantiaca</name>
    <dbReference type="NCBI Taxonomy" id="2602767"/>
    <lineage>
        <taxon>Bacteria</taxon>
        <taxon>Pseudomonadati</taxon>
        <taxon>Bacteroidota</taxon>
        <taxon>Saprospiria</taxon>
        <taxon>Saprospirales</taxon>
        <taxon>Lewinellaceae</taxon>
        <taxon>Neolewinella</taxon>
    </lineage>
</organism>
<name>A0A5C7FSA8_9BACT</name>
<dbReference type="PANTHER" id="PTHR30313">
    <property type="entry name" value="DNA PRIMASE"/>
    <property type="match status" value="1"/>
</dbReference>
<gene>
    <name evidence="5" type="ORF">FUA23_18550</name>
</gene>
<dbReference type="GO" id="GO:0003677">
    <property type="term" value="F:DNA binding"/>
    <property type="evidence" value="ECO:0007669"/>
    <property type="project" value="InterPro"/>
</dbReference>
<dbReference type="GO" id="GO:0003899">
    <property type="term" value="F:DNA-directed RNA polymerase activity"/>
    <property type="evidence" value="ECO:0007669"/>
    <property type="project" value="InterPro"/>
</dbReference>
<evidence type="ECO:0000256" key="1">
    <source>
        <dbReference type="ARBA" id="ARBA00022723"/>
    </source>
</evidence>
<reference evidence="5 6" key="1">
    <citation type="submission" date="2019-08" db="EMBL/GenBank/DDBJ databases">
        <title>Lewinella sp. strain SSH13 Genome sequencing and assembly.</title>
        <authorList>
            <person name="Kim I."/>
        </authorList>
    </citation>
    <scope>NUCLEOTIDE SEQUENCE [LARGE SCALE GENOMIC DNA]</scope>
    <source>
        <strain evidence="5 6">SSH13</strain>
    </source>
</reference>
<dbReference type="GO" id="GO:0008270">
    <property type="term" value="F:zinc ion binding"/>
    <property type="evidence" value="ECO:0007669"/>
    <property type="project" value="UniProtKB-KW"/>
</dbReference>
<dbReference type="EMBL" id="VOXD01000035">
    <property type="protein sequence ID" value="TXF87585.1"/>
    <property type="molecule type" value="Genomic_DNA"/>
</dbReference>
<comment type="caution">
    <text evidence="5">The sequence shown here is derived from an EMBL/GenBank/DDBJ whole genome shotgun (WGS) entry which is preliminary data.</text>
</comment>
<sequence length="243" mass="26809">MTIPAIKAALSIAQVLAHYGLEPGPTGSMTCPFHDDKSASMKVYHDTNTAYCFAGSCEVNSVDVIDFIMHMEKCDKRAAILKAKELIGIPLSNLPVRPPKGETDQAKALDIGTIYPASLEAIKKHAAAKAYCLERGLKYWDFLGVGYKSRKTKDKWGRGCILLPLRDERGKIVSLYGRAIKGPGHYYTAGRKGLYPHYPDHTTKTLILTGSVLDAVRIPELLTPSFRSIDPHVDNSRLLGLRR</sequence>
<dbReference type="OrthoDB" id="9804281at2"/>
<dbReference type="InterPro" id="IPR036977">
    <property type="entry name" value="DNA_primase_Znf_CHC2"/>
</dbReference>